<proteinExistence type="inferred from homology"/>
<evidence type="ECO:0000256" key="3">
    <source>
        <dbReference type="ARBA" id="ARBA00022884"/>
    </source>
</evidence>
<dbReference type="GO" id="GO:0005634">
    <property type="term" value="C:nucleus"/>
    <property type="evidence" value="ECO:0007669"/>
    <property type="project" value="UniProtKB-SubCell"/>
</dbReference>
<dbReference type="RefSeq" id="XP_028865753.1">
    <property type="nucleotide sequence ID" value="XM_029009920.1"/>
</dbReference>
<dbReference type="InterPro" id="IPR002775">
    <property type="entry name" value="DNA/RNA-bd_Alba-like"/>
</dbReference>
<keyword evidence="7" id="KW-1185">Reference proteome</keyword>
<gene>
    <name evidence="6" type="ORF">BOVATA_010030</name>
</gene>
<keyword evidence="3" id="KW-0694">RNA-binding</keyword>
<feature type="domain" description="DNA/RNA-binding protein Alba-like" evidence="5">
    <location>
        <begin position="19"/>
        <end position="80"/>
    </location>
</feature>
<dbReference type="GO" id="GO:0003723">
    <property type="term" value="F:RNA binding"/>
    <property type="evidence" value="ECO:0007669"/>
    <property type="project" value="UniProtKB-KW"/>
</dbReference>
<comment type="similarity">
    <text evidence="2">Belongs to the histone-like Alba family.</text>
</comment>
<evidence type="ECO:0000313" key="6">
    <source>
        <dbReference type="EMBL" id="GBE59510.1"/>
    </source>
</evidence>
<reference evidence="6 7" key="1">
    <citation type="journal article" date="2017" name="BMC Genomics">
        <title>Whole-genome assembly of Babesia ovata and comparative genomics between closely related pathogens.</title>
        <authorList>
            <person name="Yamagishi J."/>
            <person name="Asada M."/>
            <person name="Hakimi H."/>
            <person name="Tanaka T.Q."/>
            <person name="Sugimoto C."/>
            <person name="Kawazu S."/>
        </authorList>
    </citation>
    <scope>NUCLEOTIDE SEQUENCE [LARGE SCALE GENOMIC DNA]</scope>
    <source>
        <strain evidence="6 7">Miyake</strain>
    </source>
</reference>
<dbReference type="AlphaFoldDB" id="A0A2H6K954"/>
<dbReference type="EMBL" id="BDSA01000001">
    <property type="protein sequence ID" value="GBE59510.1"/>
    <property type="molecule type" value="Genomic_DNA"/>
</dbReference>
<dbReference type="Pfam" id="PF01918">
    <property type="entry name" value="Alba"/>
    <property type="match status" value="1"/>
</dbReference>
<name>A0A2H6K954_9APIC</name>
<organism evidence="6 7">
    <name type="scientific">Babesia ovata</name>
    <dbReference type="NCBI Taxonomy" id="189622"/>
    <lineage>
        <taxon>Eukaryota</taxon>
        <taxon>Sar</taxon>
        <taxon>Alveolata</taxon>
        <taxon>Apicomplexa</taxon>
        <taxon>Aconoidasida</taxon>
        <taxon>Piroplasmida</taxon>
        <taxon>Babesiidae</taxon>
        <taxon>Babesia</taxon>
    </lineage>
</organism>
<dbReference type="Gene3D" id="3.30.110.20">
    <property type="entry name" value="Alba-like domain"/>
    <property type="match status" value="1"/>
</dbReference>
<comment type="subcellular location">
    <subcellularLocation>
        <location evidence="1">Nucleus</location>
    </subcellularLocation>
</comment>
<dbReference type="InterPro" id="IPR036882">
    <property type="entry name" value="Alba-like_dom_sf"/>
</dbReference>
<keyword evidence="4" id="KW-0539">Nucleus</keyword>
<evidence type="ECO:0000256" key="2">
    <source>
        <dbReference type="ARBA" id="ARBA00008018"/>
    </source>
</evidence>
<accession>A0A2H6K954</accession>
<evidence type="ECO:0000256" key="1">
    <source>
        <dbReference type="ARBA" id="ARBA00004123"/>
    </source>
</evidence>
<dbReference type="SUPFAM" id="SSF82704">
    <property type="entry name" value="AlbA-like"/>
    <property type="match status" value="1"/>
</dbReference>
<evidence type="ECO:0000259" key="5">
    <source>
        <dbReference type="Pfam" id="PF01918"/>
    </source>
</evidence>
<evidence type="ECO:0000256" key="4">
    <source>
        <dbReference type="ARBA" id="ARBA00023242"/>
    </source>
</evidence>
<dbReference type="Proteomes" id="UP000236319">
    <property type="component" value="Unassembled WGS sequence"/>
</dbReference>
<comment type="caution">
    <text evidence="6">The sequence shown here is derived from an EMBL/GenBank/DDBJ whole genome shotgun (WGS) entry which is preliminary data.</text>
</comment>
<dbReference type="VEuPathDB" id="PiroplasmaDB:BOVATA_010030"/>
<dbReference type="InterPro" id="IPR051958">
    <property type="entry name" value="Alba-like_NAB"/>
</dbReference>
<dbReference type="PANTHER" id="PTHR13516">
    <property type="entry name" value="RIBONUCLEASE P SUBUNIT P25"/>
    <property type="match status" value="1"/>
</dbReference>
<evidence type="ECO:0000313" key="7">
    <source>
        <dbReference type="Proteomes" id="UP000236319"/>
    </source>
</evidence>
<sequence length="169" mass="18327">MAQVEAVTKSDTKQLPPGEIRVASIGLVSGYVAYAKKLIASGEPVIHIRGTGRAISNVVETAEILKRAYKGMHQVTTLDTQDNLVATVGEDGKEQRHSVCFLTITLTLDPSKIDTTAVGYQKPLTDEQMGEVDADKLILSLRNSGIRRKTGLPRKARAQAQNTENGKKK</sequence>
<dbReference type="GeneID" id="39873280"/>
<dbReference type="OrthoDB" id="424402at2759"/>
<protein>
    <recommendedName>
        <fullName evidence="5">DNA/RNA-binding protein Alba-like domain-containing protein</fullName>
    </recommendedName>
</protein>